<evidence type="ECO:0000313" key="1">
    <source>
        <dbReference type="EMBL" id="KAB2600833.1"/>
    </source>
</evidence>
<name>A0A5N5FDB9_9ROSA</name>
<evidence type="ECO:0000313" key="2">
    <source>
        <dbReference type="Proteomes" id="UP000327157"/>
    </source>
</evidence>
<comment type="caution">
    <text evidence="1">The sequence shown here is derived from an EMBL/GenBank/DDBJ whole genome shotgun (WGS) entry which is preliminary data.</text>
</comment>
<dbReference type="AlphaFoldDB" id="A0A5N5FDB9"/>
<sequence>MEEEADLSCALCIGMLQGNGGSSYLSISASASMAIPCIGAWTGRGRGNDQ</sequence>
<dbReference type="EMBL" id="SMOL01000702">
    <property type="protein sequence ID" value="KAB2600833.1"/>
    <property type="molecule type" value="Genomic_DNA"/>
</dbReference>
<reference evidence="1 2" key="2">
    <citation type="submission" date="2019-11" db="EMBL/GenBank/DDBJ databases">
        <title>A de novo genome assembly of a pear dwarfing rootstock.</title>
        <authorList>
            <person name="Wang F."/>
            <person name="Wang J."/>
            <person name="Li S."/>
            <person name="Zhang Y."/>
            <person name="Fang M."/>
            <person name="Ma L."/>
            <person name="Zhao Y."/>
            <person name="Jiang S."/>
        </authorList>
    </citation>
    <scope>NUCLEOTIDE SEQUENCE [LARGE SCALE GENOMIC DNA]</scope>
    <source>
        <strain evidence="1">S2</strain>
        <tissue evidence="1">Leaf</tissue>
    </source>
</reference>
<reference evidence="1 2" key="1">
    <citation type="submission" date="2019-09" db="EMBL/GenBank/DDBJ databases">
        <authorList>
            <person name="Ou C."/>
        </authorList>
    </citation>
    <scope>NUCLEOTIDE SEQUENCE [LARGE SCALE GENOMIC DNA]</scope>
    <source>
        <strain evidence="1">S2</strain>
        <tissue evidence="1">Leaf</tissue>
    </source>
</reference>
<protein>
    <submittedName>
        <fullName evidence="1">Uncharacterized protein</fullName>
    </submittedName>
</protein>
<keyword evidence="2" id="KW-1185">Reference proteome</keyword>
<dbReference type="Proteomes" id="UP000327157">
    <property type="component" value="Unassembled WGS sequence"/>
</dbReference>
<organism evidence="1 2">
    <name type="scientific">Pyrus ussuriensis x Pyrus communis</name>
    <dbReference type="NCBI Taxonomy" id="2448454"/>
    <lineage>
        <taxon>Eukaryota</taxon>
        <taxon>Viridiplantae</taxon>
        <taxon>Streptophyta</taxon>
        <taxon>Embryophyta</taxon>
        <taxon>Tracheophyta</taxon>
        <taxon>Spermatophyta</taxon>
        <taxon>Magnoliopsida</taxon>
        <taxon>eudicotyledons</taxon>
        <taxon>Gunneridae</taxon>
        <taxon>Pentapetalae</taxon>
        <taxon>rosids</taxon>
        <taxon>fabids</taxon>
        <taxon>Rosales</taxon>
        <taxon>Rosaceae</taxon>
        <taxon>Amygdaloideae</taxon>
        <taxon>Maleae</taxon>
        <taxon>Pyrus</taxon>
    </lineage>
</organism>
<accession>A0A5N5FDB9</accession>
<proteinExistence type="predicted"/>
<gene>
    <name evidence="1" type="ORF">D8674_040735</name>
</gene>